<protein>
    <recommendedName>
        <fullName evidence="5">TRAP C4-dicarboxylate transport system permease DctM subunit domain-containing protein</fullName>
    </recommendedName>
</protein>
<feature type="signal peptide" evidence="2">
    <location>
        <begin position="1"/>
        <end position="24"/>
    </location>
</feature>
<gene>
    <name evidence="3" type="ORF">GC101_09500</name>
</gene>
<organism evidence="3 4">
    <name type="scientific">Paenibacillus phytohabitans</name>
    <dbReference type="NCBI Taxonomy" id="2654978"/>
    <lineage>
        <taxon>Bacteria</taxon>
        <taxon>Bacillati</taxon>
        <taxon>Bacillota</taxon>
        <taxon>Bacilli</taxon>
        <taxon>Bacillales</taxon>
        <taxon>Paenibacillaceae</taxon>
        <taxon>Paenibacillus</taxon>
    </lineage>
</organism>
<evidence type="ECO:0000256" key="1">
    <source>
        <dbReference type="SAM" id="Phobius"/>
    </source>
</evidence>
<feature type="chain" id="PRO_5046443283" description="TRAP C4-dicarboxylate transport system permease DctM subunit domain-containing protein" evidence="2">
    <location>
        <begin position="25"/>
        <end position="115"/>
    </location>
</feature>
<feature type="transmembrane region" description="Helical" evidence="1">
    <location>
        <begin position="65"/>
        <end position="87"/>
    </location>
</feature>
<dbReference type="Proteomes" id="UP000596857">
    <property type="component" value="Unassembled WGS sequence"/>
</dbReference>
<evidence type="ECO:0000313" key="3">
    <source>
        <dbReference type="EMBL" id="NOU79115.1"/>
    </source>
</evidence>
<dbReference type="EMBL" id="WHOB01000021">
    <property type="protein sequence ID" value="NOU79115.1"/>
    <property type="molecule type" value="Genomic_DNA"/>
</dbReference>
<sequence>MSSMTAAVPAAVAAVMAAAIPAAAAMAVIMMPVMMAGSAVPVIVTVIIAAAVSGRVVQIWPRKEIIISGIISVPVMPVLALKTITVINTQHSDIYNYSNKYNATDHAESLLCKKV</sequence>
<keyword evidence="2" id="KW-0732">Signal</keyword>
<keyword evidence="1" id="KW-0472">Membrane</keyword>
<accession>A0ABX1YGY8</accession>
<evidence type="ECO:0000313" key="4">
    <source>
        <dbReference type="Proteomes" id="UP000596857"/>
    </source>
</evidence>
<proteinExistence type="predicted"/>
<keyword evidence="1" id="KW-1133">Transmembrane helix</keyword>
<keyword evidence="1" id="KW-0812">Transmembrane</keyword>
<comment type="caution">
    <text evidence="3">The sequence shown here is derived from an EMBL/GenBank/DDBJ whole genome shotgun (WGS) entry which is preliminary data.</text>
</comment>
<name>A0ABX1YGY8_9BACL</name>
<keyword evidence="4" id="KW-1185">Reference proteome</keyword>
<evidence type="ECO:0000256" key="2">
    <source>
        <dbReference type="SAM" id="SignalP"/>
    </source>
</evidence>
<reference evidence="3 4" key="1">
    <citation type="submission" date="2019-10" db="EMBL/GenBank/DDBJ databases">
        <title>Description of Paenibacillus terricola sp. nov.</title>
        <authorList>
            <person name="Carlier A."/>
            <person name="Qi S."/>
        </authorList>
    </citation>
    <scope>NUCLEOTIDE SEQUENCE [LARGE SCALE GENOMIC DNA]</scope>
    <source>
        <strain evidence="3 4">LMG 31459</strain>
    </source>
</reference>
<feature type="transmembrane region" description="Helical" evidence="1">
    <location>
        <begin position="35"/>
        <end position="53"/>
    </location>
</feature>
<evidence type="ECO:0008006" key="5">
    <source>
        <dbReference type="Google" id="ProtNLM"/>
    </source>
</evidence>